<keyword evidence="7" id="KW-1185">Reference proteome</keyword>
<evidence type="ECO:0000256" key="5">
    <source>
        <dbReference type="ARBA" id="ARBA00034496"/>
    </source>
</evidence>
<dbReference type="GO" id="GO:0046872">
    <property type="term" value="F:metal ion binding"/>
    <property type="evidence" value="ECO:0007669"/>
    <property type="project" value="UniProtKB-KW"/>
</dbReference>
<keyword evidence="4" id="KW-0408">Iron</keyword>
<dbReference type="GO" id="GO:0019825">
    <property type="term" value="F:oxygen binding"/>
    <property type="evidence" value="ECO:0007669"/>
    <property type="project" value="InterPro"/>
</dbReference>
<dbReference type="AlphaFoldDB" id="A0A7H0SQN1"/>
<evidence type="ECO:0000256" key="2">
    <source>
        <dbReference type="ARBA" id="ARBA00022617"/>
    </source>
</evidence>
<organism evidence="6 7">
    <name type="scientific">Corynebacterium poyangense</name>
    <dbReference type="NCBI Taxonomy" id="2684405"/>
    <lineage>
        <taxon>Bacteria</taxon>
        <taxon>Bacillati</taxon>
        <taxon>Actinomycetota</taxon>
        <taxon>Actinomycetes</taxon>
        <taxon>Mycobacteriales</taxon>
        <taxon>Corynebacteriaceae</taxon>
        <taxon>Corynebacterium</taxon>
    </lineage>
</organism>
<dbReference type="EMBL" id="CP046884">
    <property type="protein sequence ID" value="QNQ90856.1"/>
    <property type="molecule type" value="Genomic_DNA"/>
</dbReference>
<comment type="similarity">
    <text evidence="5">Belongs to the truncated hemoglobin family. Group II subfamily.</text>
</comment>
<dbReference type="Gene3D" id="1.10.490.10">
    <property type="entry name" value="Globins"/>
    <property type="match status" value="1"/>
</dbReference>
<dbReference type="GO" id="GO:0020037">
    <property type="term" value="F:heme binding"/>
    <property type="evidence" value="ECO:0007669"/>
    <property type="project" value="InterPro"/>
</dbReference>
<dbReference type="GO" id="GO:0005344">
    <property type="term" value="F:oxygen carrier activity"/>
    <property type="evidence" value="ECO:0007669"/>
    <property type="project" value="InterPro"/>
</dbReference>
<reference evidence="6 7" key="1">
    <citation type="submission" date="2019-12" db="EMBL/GenBank/DDBJ databases">
        <title>Corynebacterium sp. nov., isolated from feces of the Anser Albifrons in China.</title>
        <authorList>
            <person name="Liu Q."/>
        </authorList>
    </citation>
    <scope>NUCLEOTIDE SEQUENCE [LARGE SCALE GENOMIC DNA]</scope>
    <source>
        <strain evidence="6 7">4H37-19</strain>
    </source>
</reference>
<dbReference type="RefSeq" id="WP_187974166.1">
    <property type="nucleotide sequence ID" value="NZ_CP046884.1"/>
</dbReference>
<evidence type="ECO:0000313" key="7">
    <source>
        <dbReference type="Proteomes" id="UP000516320"/>
    </source>
</evidence>
<keyword evidence="3" id="KW-0479">Metal-binding</keyword>
<dbReference type="SUPFAM" id="SSF46458">
    <property type="entry name" value="Globin-like"/>
    <property type="match status" value="1"/>
</dbReference>
<accession>A0A7H0SQN1</accession>
<dbReference type="KEGG" id="cpoy:GP475_09535"/>
<evidence type="ECO:0000256" key="3">
    <source>
        <dbReference type="ARBA" id="ARBA00022723"/>
    </source>
</evidence>
<dbReference type="InterPro" id="IPR009050">
    <property type="entry name" value="Globin-like_sf"/>
</dbReference>
<dbReference type="Proteomes" id="UP000516320">
    <property type="component" value="Chromosome"/>
</dbReference>
<dbReference type="InterPro" id="IPR012292">
    <property type="entry name" value="Globin/Proto"/>
</dbReference>
<sequence length="125" mass="14644">MDSLYHRLGDEAFERLVAGFYARVKNDDILSPMYPHDDWEGAQWRLRAFLTQYWGGPKDYSLQRGHPRLRMRHAQFPIDHAAASRWLELMEASLSDIEEAIISDADRAALRDHWQRAAAMLINKF</sequence>
<keyword evidence="1" id="KW-0813">Transport</keyword>
<dbReference type="InterPro" id="IPR044203">
    <property type="entry name" value="GlbO/GLB3-like"/>
</dbReference>
<dbReference type="InterPro" id="IPR001486">
    <property type="entry name" value="Hemoglobin_trunc"/>
</dbReference>
<protein>
    <submittedName>
        <fullName evidence="6">Globin</fullName>
    </submittedName>
</protein>
<evidence type="ECO:0000256" key="4">
    <source>
        <dbReference type="ARBA" id="ARBA00023004"/>
    </source>
</evidence>
<proteinExistence type="inferred from homology"/>
<keyword evidence="2" id="KW-0349">Heme</keyword>
<dbReference type="PANTHER" id="PTHR47366">
    <property type="entry name" value="TWO-ON-TWO HEMOGLOBIN-3"/>
    <property type="match status" value="1"/>
</dbReference>
<evidence type="ECO:0000313" key="6">
    <source>
        <dbReference type="EMBL" id="QNQ90856.1"/>
    </source>
</evidence>
<evidence type="ECO:0000256" key="1">
    <source>
        <dbReference type="ARBA" id="ARBA00022448"/>
    </source>
</evidence>
<gene>
    <name evidence="6" type="ORF">GP475_09535</name>
</gene>
<dbReference type="Pfam" id="PF01152">
    <property type="entry name" value="Bac_globin"/>
    <property type="match status" value="1"/>
</dbReference>
<name>A0A7H0SQN1_9CORY</name>
<dbReference type="PANTHER" id="PTHR47366:SF1">
    <property type="entry name" value="TWO-ON-TWO HEMOGLOBIN-3"/>
    <property type="match status" value="1"/>
</dbReference>